<dbReference type="SUPFAM" id="SSF46626">
    <property type="entry name" value="Cytochrome c"/>
    <property type="match status" value="1"/>
</dbReference>
<dbReference type="RefSeq" id="WP_408160472.1">
    <property type="nucleotide sequence ID" value="NZ_JAQQFM010000013.1"/>
</dbReference>
<proteinExistence type="predicted"/>
<dbReference type="EMBL" id="JAQQFM010000013">
    <property type="protein sequence ID" value="MFL9927232.1"/>
    <property type="molecule type" value="Genomic_DNA"/>
</dbReference>
<keyword evidence="4" id="KW-0249">Electron transport</keyword>
<evidence type="ECO:0000313" key="9">
    <source>
        <dbReference type="Proteomes" id="UP001629246"/>
    </source>
</evidence>
<keyword evidence="9" id="KW-1185">Reference proteome</keyword>
<dbReference type="InterPro" id="IPR036909">
    <property type="entry name" value="Cyt_c-like_dom_sf"/>
</dbReference>
<evidence type="ECO:0000259" key="7">
    <source>
        <dbReference type="PROSITE" id="PS51007"/>
    </source>
</evidence>
<evidence type="ECO:0000256" key="5">
    <source>
        <dbReference type="ARBA" id="ARBA00023004"/>
    </source>
</evidence>
<dbReference type="Pfam" id="PF00034">
    <property type="entry name" value="Cytochrom_C"/>
    <property type="match status" value="1"/>
</dbReference>
<organism evidence="8 9">
    <name type="scientific">Herbaspirillum lusitanum</name>
    <dbReference type="NCBI Taxonomy" id="213312"/>
    <lineage>
        <taxon>Bacteria</taxon>
        <taxon>Pseudomonadati</taxon>
        <taxon>Pseudomonadota</taxon>
        <taxon>Betaproteobacteria</taxon>
        <taxon>Burkholderiales</taxon>
        <taxon>Oxalobacteraceae</taxon>
        <taxon>Herbaspirillum</taxon>
    </lineage>
</organism>
<gene>
    <name evidence="8" type="ORF">PQR62_23370</name>
</gene>
<protein>
    <submittedName>
        <fullName evidence="8">C-type cytochrome</fullName>
    </submittedName>
</protein>
<dbReference type="InterPro" id="IPR002327">
    <property type="entry name" value="Cyt_c_1A/1B"/>
</dbReference>
<keyword evidence="2 6" id="KW-0349">Heme</keyword>
<keyword evidence="1" id="KW-0813">Transport</keyword>
<comment type="caution">
    <text evidence="8">The sequence shown here is derived from an EMBL/GenBank/DDBJ whole genome shotgun (WGS) entry which is preliminary data.</text>
</comment>
<dbReference type="PRINTS" id="PR00604">
    <property type="entry name" value="CYTCHRMECIAB"/>
</dbReference>
<evidence type="ECO:0000256" key="1">
    <source>
        <dbReference type="ARBA" id="ARBA00022448"/>
    </source>
</evidence>
<dbReference type="Gene3D" id="1.10.760.10">
    <property type="entry name" value="Cytochrome c-like domain"/>
    <property type="match status" value="1"/>
</dbReference>
<evidence type="ECO:0000256" key="4">
    <source>
        <dbReference type="ARBA" id="ARBA00022982"/>
    </source>
</evidence>
<keyword evidence="5 6" id="KW-0408">Iron</keyword>
<dbReference type="PROSITE" id="PS51007">
    <property type="entry name" value="CYTC"/>
    <property type="match status" value="1"/>
</dbReference>
<reference evidence="8 9" key="1">
    <citation type="journal article" date="2024" name="Chem. Sci.">
        <title>Discovery of megapolipeptins by genome mining of a Burkholderiales bacteria collection.</title>
        <authorList>
            <person name="Paulo B.S."/>
            <person name="Recchia M.J.J."/>
            <person name="Lee S."/>
            <person name="Fergusson C.H."/>
            <person name="Romanowski S.B."/>
            <person name="Hernandez A."/>
            <person name="Krull N."/>
            <person name="Liu D.Y."/>
            <person name="Cavanagh H."/>
            <person name="Bos A."/>
            <person name="Gray C.A."/>
            <person name="Murphy B.T."/>
            <person name="Linington R.G."/>
            <person name="Eustaquio A.S."/>
        </authorList>
    </citation>
    <scope>NUCLEOTIDE SEQUENCE [LARGE SCALE GENOMIC DNA]</scope>
    <source>
        <strain evidence="8 9">RL21-008-BIB-A</strain>
    </source>
</reference>
<feature type="domain" description="Cytochrome c" evidence="7">
    <location>
        <begin position="1"/>
        <end position="99"/>
    </location>
</feature>
<evidence type="ECO:0000256" key="2">
    <source>
        <dbReference type="ARBA" id="ARBA00022617"/>
    </source>
</evidence>
<name>A0ABW9AFW8_9BURK</name>
<dbReference type="InterPro" id="IPR009056">
    <property type="entry name" value="Cyt_c-like_dom"/>
</dbReference>
<evidence type="ECO:0000313" key="8">
    <source>
        <dbReference type="EMBL" id="MFL9927232.1"/>
    </source>
</evidence>
<sequence length="100" mass="10770">MRTLGRQIFQQCAACHSLAPGVNGLGPSLAGVIGRKAGSLSGFRFSNAIKRSGITWDEASLARFIQEPQQLIPGNRMPFSGVEDAAQAQALLEYLRQPDQ</sequence>
<keyword evidence="3 6" id="KW-0479">Metal-binding</keyword>
<evidence type="ECO:0000256" key="6">
    <source>
        <dbReference type="PROSITE-ProRule" id="PRU00433"/>
    </source>
</evidence>
<accession>A0ABW9AFW8</accession>
<dbReference type="PANTHER" id="PTHR11961">
    <property type="entry name" value="CYTOCHROME C"/>
    <property type="match status" value="1"/>
</dbReference>
<dbReference type="Proteomes" id="UP001629246">
    <property type="component" value="Unassembled WGS sequence"/>
</dbReference>
<evidence type="ECO:0000256" key="3">
    <source>
        <dbReference type="ARBA" id="ARBA00022723"/>
    </source>
</evidence>